<comment type="caution">
    <text evidence="2">The sequence shown here is derived from an EMBL/GenBank/DDBJ whole genome shotgun (WGS) entry which is preliminary data.</text>
</comment>
<feature type="chain" id="PRO_5035884304" evidence="1">
    <location>
        <begin position="21"/>
        <end position="104"/>
    </location>
</feature>
<dbReference type="Proteomes" id="UP000683925">
    <property type="component" value="Unassembled WGS sequence"/>
</dbReference>
<reference evidence="2" key="1">
    <citation type="submission" date="2021-01" db="EMBL/GenBank/DDBJ databases">
        <authorList>
            <consortium name="Genoscope - CEA"/>
            <person name="William W."/>
        </authorList>
    </citation>
    <scope>NUCLEOTIDE SEQUENCE</scope>
</reference>
<keyword evidence="1" id="KW-0732">Signal</keyword>
<accession>A0A8S1SXB3</accession>
<evidence type="ECO:0000313" key="3">
    <source>
        <dbReference type="Proteomes" id="UP000683925"/>
    </source>
</evidence>
<evidence type="ECO:0000256" key="1">
    <source>
        <dbReference type="SAM" id="SignalP"/>
    </source>
</evidence>
<dbReference type="EMBL" id="CAJJDP010000015">
    <property type="protein sequence ID" value="CAD8144048.1"/>
    <property type="molecule type" value="Genomic_DNA"/>
</dbReference>
<organism evidence="2 3">
    <name type="scientific">Paramecium octaurelia</name>
    <dbReference type="NCBI Taxonomy" id="43137"/>
    <lineage>
        <taxon>Eukaryota</taxon>
        <taxon>Sar</taxon>
        <taxon>Alveolata</taxon>
        <taxon>Ciliophora</taxon>
        <taxon>Intramacronucleata</taxon>
        <taxon>Oligohymenophorea</taxon>
        <taxon>Peniculida</taxon>
        <taxon>Parameciidae</taxon>
        <taxon>Paramecium</taxon>
    </lineage>
</organism>
<dbReference type="AlphaFoldDB" id="A0A8S1SXB3"/>
<keyword evidence="3" id="KW-1185">Reference proteome</keyword>
<evidence type="ECO:0000313" key="2">
    <source>
        <dbReference type="EMBL" id="CAD8144048.1"/>
    </source>
</evidence>
<feature type="signal peptide" evidence="1">
    <location>
        <begin position="1"/>
        <end position="20"/>
    </location>
</feature>
<name>A0A8S1SXB3_PAROT</name>
<sequence length="104" mass="12431">MQKRFKIIIWDWLCTSEVQATEENMTSQENNHLKFEMLDDINCQKNNLVRKLYIIQIQGKNYQNDSDVILDGFKQRLNLAQEQTMTFNNTSSEERKLGWKISKK</sequence>
<gene>
    <name evidence="2" type="ORF">POCTA_138.1.T0150380</name>
</gene>
<proteinExistence type="predicted"/>
<protein>
    <submittedName>
        <fullName evidence="2">Uncharacterized protein</fullName>
    </submittedName>
</protein>